<evidence type="ECO:0000256" key="3">
    <source>
        <dbReference type="ARBA" id="ARBA00023157"/>
    </source>
</evidence>
<dbReference type="GO" id="GO:0005185">
    <property type="term" value="F:neurohypophyseal hormone activity"/>
    <property type="evidence" value="ECO:0007669"/>
    <property type="project" value="InterPro"/>
</dbReference>
<dbReference type="InterPro" id="IPR036387">
    <property type="entry name" value="Neurhyp_horm_dom_sf"/>
</dbReference>
<comment type="similarity">
    <text evidence="1">Belongs to the vasopressin/oxytocin family.</text>
</comment>
<dbReference type="GO" id="GO:0030141">
    <property type="term" value="C:secretory granule"/>
    <property type="evidence" value="ECO:0007669"/>
    <property type="project" value="TreeGrafter"/>
</dbReference>
<dbReference type="InterPro" id="IPR000981">
    <property type="entry name" value="Neurhyp_horm"/>
</dbReference>
<evidence type="ECO:0000313" key="6">
    <source>
        <dbReference type="EMBL" id="ACN24615.1"/>
    </source>
</evidence>
<keyword evidence="3 4" id="KW-1015">Disulfide bond</keyword>
<dbReference type="SMART" id="SM00003">
    <property type="entry name" value="NH"/>
    <property type="match status" value="1"/>
</dbReference>
<feature type="disulfide bond" evidence="4">
    <location>
        <begin position="50"/>
        <end position="94"/>
    </location>
</feature>
<feature type="signal peptide" evidence="5 8">
    <location>
        <begin position="1"/>
        <end position="26"/>
    </location>
</feature>
<dbReference type="PIRSF" id="PIRSF001815">
    <property type="entry name" value="Nonapeptide_hormone_precursor"/>
    <property type="match status" value="1"/>
</dbReference>
<evidence type="ECO:0000256" key="5">
    <source>
        <dbReference type="SAM" id="SignalP"/>
    </source>
</evidence>
<dbReference type="PANTHER" id="PTHR11681">
    <property type="entry name" value="NEUROPHYSIN"/>
    <property type="match status" value="1"/>
</dbReference>
<reference evidence="8" key="2">
    <citation type="submission" date="2025-05" db="UniProtKB">
        <authorList>
            <consortium name="RefSeq"/>
        </authorList>
    </citation>
    <scope>IDENTIFICATION</scope>
</reference>
<dbReference type="Proteomes" id="UP000694888">
    <property type="component" value="Unplaced"/>
</dbReference>
<dbReference type="GO" id="GO:0005615">
    <property type="term" value="C:extracellular space"/>
    <property type="evidence" value="ECO:0007669"/>
    <property type="project" value="TreeGrafter"/>
</dbReference>
<evidence type="ECO:0000256" key="4">
    <source>
        <dbReference type="PIRSR" id="PIRSR001815-50"/>
    </source>
</evidence>
<evidence type="ECO:0000256" key="1">
    <source>
        <dbReference type="ARBA" id="ARBA00007369"/>
    </source>
</evidence>
<reference evidence="6" key="1">
    <citation type="submission" date="2008-08" db="EMBL/GenBank/DDBJ databases">
        <title>Cloning and Localization of Neuropeptides in Aplysia californica; Lys-conopressin-like preprohormone.</title>
        <authorList>
            <person name="Bentley-Sloan J."/>
            <person name="Citarella M."/>
            <person name="Kohn A.B."/>
            <person name="Moroz L.L."/>
        </authorList>
    </citation>
    <scope>NUCLEOTIDE SEQUENCE</scope>
</reference>
<organism evidence="6">
    <name type="scientific">Aplysia californica</name>
    <name type="common">California sea hare</name>
    <dbReference type="NCBI Taxonomy" id="6500"/>
    <lineage>
        <taxon>Eukaryota</taxon>
        <taxon>Metazoa</taxon>
        <taxon>Spiralia</taxon>
        <taxon>Lophotrochozoa</taxon>
        <taxon>Mollusca</taxon>
        <taxon>Gastropoda</taxon>
        <taxon>Heterobranchia</taxon>
        <taxon>Euthyneura</taxon>
        <taxon>Tectipleura</taxon>
        <taxon>Aplysiida</taxon>
        <taxon>Aplysioidea</taxon>
        <taxon>Aplysiidae</taxon>
        <taxon>Aplysia</taxon>
    </lineage>
</organism>
<dbReference type="OrthoDB" id="10056056at2759"/>
<dbReference type="GeneID" id="100533519"/>
<feature type="disulfide bond" evidence="4">
    <location>
        <begin position="109"/>
        <end position="127"/>
    </location>
</feature>
<accession>D3TTB4</accession>
<dbReference type="SUPFAM" id="SSF49606">
    <property type="entry name" value="Neurophysin II"/>
    <property type="match status" value="1"/>
</dbReference>
<protein>
    <submittedName>
        <fullName evidence="6 8">Lys-conopressin preprohormone</fullName>
    </submittedName>
</protein>
<dbReference type="AlphaFoldDB" id="D3TTB4"/>
<feature type="disulfide bond" evidence="4">
    <location>
        <begin position="101"/>
        <end position="115"/>
    </location>
</feature>
<feature type="disulfide bond" evidence="4">
    <location>
        <begin position="27"/>
        <end position="32"/>
    </location>
</feature>
<feature type="disulfide bond" evidence="4">
    <location>
        <begin position="61"/>
        <end position="84"/>
    </location>
</feature>
<feature type="disulfide bond" evidence="4">
    <location>
        <begin position="116"/>
        <end position="121"/>
    </location>
</feature>
<dbReference type="InterPro" id="IPR022423">
    <property type="entry name" value="Neurohypophysial_hormone_CS"/>
</dbReference>
<dbReference type="RefSeq" id="NP_001191416.1">
    <property type="nucleotide sequence ID" value="NM_001204487.1"/>
</dbReference>
<dbReference type="FunFam" id="2.60.9.10:FF:000001">
    <property type="entry name" value="oxytocin-neurophysin 1"/>
    <property type="match status" value="1"/>
</dbReference>
<gene>
    <name evidence="8" type="primary">LOC100533519</name>
</gene>
<evidence type="ECO:0000313" key="7">
    <source>
        <dbReference type="Proteomes" id="UP000694888"/>
    </source>
</evidence>
<feature type="chain" id="PRO_5003051450" evidence="5 8">
    <location>
        <begin position="27"/>
        <end position="162"/>
    </location>
</feature>
<keyword evidence="7" id="KW-1185">Reference proteome</keyword>
<feature type="disulfide bond" evidence="4">
    <location>
        <begin position="68"/>
        <end position="74"/>
    </location>
</feature>
<dbReference type="PANTHER" id="PTHR11681:SF5">
    <property type="entry name" value="ISOTOCIN"/>
    <property type="match status" value="1"/>
</dbReference>
<dbReference type="EMBL" id="FJ172359">
    <property type="protein sequence ID" value="ACN24615.1"/>
    <property type="molecule type" value="mRNA"/>
</dbReference>
<feature type="disulfide bond" evidence="4">
    <location>
        <begin position="53"/>
        <end position="67"/>
    </location>
</feature>
<evidence type="ECO:0000313" key="8">
    <source>
        <dbReference type="RefSeq" id="NP_001191416.1"/>
    </source>
</evidence>
<dbReference type="PRINTS" id="PR00831">
    <property type="entry name" value="NEUROPHYSIN"/>
</dbReference>
<sequence length="162" mass="17461">MSPLSVRTFVLVAGLAVISFSVVADACFIRNCPKGGKRSMDMQLLGQRQCMACGPEGIGQCVGPNICCSPHFGCHIGTPETEICQKENQSTSPCSVRGETCGYRDSGNCVANGICCDSESCAANDRCRLRKETSRIGFDDTQSSRAEVLKLIQKLLRAKEED</sequence>
<evidence type="ECO:0000256" key="2">
    <source>
        <dbReference type="ARBA" id="ARBA00022729"/>
    </source>
</evidence>
<dbReference type="Gene3D" id="2.60.9.10">
    <property type="entry name" value="Neurohypophysial hormone domain"/>
    <property type="match status" value="1"/>
</dbReference>
<proteinExistence type="evidence at transcript level"/>
<name>D3TTB4_APLCA</name>
<dbReference type="PROSITE" id="PS00264">
    <property type="entry name" value="NEUROHYPOPHYS_HORM"/>
    <property type="match status" value="1"/>
</dbReference>
<keyword evidence="2 5" id="KW-0732">Signal</keyword>
<dbReference type="Pfam" id="PF00184">
    <property type="entry name" value="Hormone_5"/>
    <property type="match status" value="1"/>
</dbReference>